<organism evidence="1 2">
    <name type="scientific">Parendozoicomonas callyspongiae</name>
    <dbReference type="NCBI Taxonomy" id="2942213"/>
    <lineage>
        <taxon>Bacteria</taxon>
        <taxon>Pseudomonadati</taxon>
        <taxon>Pseudomonadota</taxon>
        <taxon>Gammaproteobacteria</taxon>
        <taxon>Oceanospirillales</taxon>
        <taxon>Endozoicomonadaceae</taxon>
        <taxon>Parendozoicomonas</taxon>
    </lineage>
</organism>
<dbReference type="Proteomes" id="UP001203338">
    <property type="component" value="Unassembled WGS sequence"/>
</dbReference>
<keyword evidence="2" id="KW-1185">Reference proteome</keyword>
<reference evidence="1 2" key="1">
    <citation type="submission" date="2022-05" db="EMBL/GenBank/DDBJ databases">
        <authorList>
            <person name="Park J.-S."/>
        </authorList>
    </citation>
    <scope>NUCLEOTIDE SEQUENCE [LARGE SCALE GENOMIC DNA]</scope>
    <source>
        <strain evidence="1 2">2012CJ34-2</strain>
    </source>
</reference>
<accession>A0ABT0PGR6</accession>
<gene>
    <name evidence="1" type="ORF">M3P05_09740</name>
</gene>
<evidence type="ECO:0008006" key="3">
    <source>
        <dbReference type="Google" id="ProtNLM"/>
    </source>
</evidence>
<evidence type="ECO:0000313" key="2">
    <source>
        <dbReference type="Proteomes" id="UP001203338"/>
    </source>
</evidence>
<protein>
    <recommendedName>
        <fullName evidence="3">CCT domain-containing protein</fullName>
    </recommendedName>
</protein>
<name>A0ABT0PGR6_9GAMM</name>
<sequence>MSGINIPPAMPPAGFNLNTSMANFEEEKTFFASMWVCKYVVINPNTPRKLKRKKSRKELEREASSLGKVIRRYRIQGANMKKSAGGTTQYDGEQD</sequence>
<dbReference type="RefSeq" id="WP_249699376.1">
    <property type="nucleotide sequence ID" value="NZ_JAMFLX010000011.1"/>
</dbReference>
<comment type="caution">
    <text evidence="1">The sequence shown here is derived from an EMBL/GenBank/DDBJ whole genome shotgun (WGS) entry which is preliminary data.</text>
</comment>
<dbReference type="EMBL" id="JAMFLX010000011">
    <property type="protein sequence ID" value="MCL6270206.1"/>
    <property type="molecule type" value="Genomic_DNA"/>
</dbReference>
<proteinExistence type="predicted"/>
<evidence type="ECO:0000313" key="1">
    <source>
        <dbReference type="EMBL" id="MCL6270206.1"/>
    </source>
</evidence>